<feature type="active site" evidence="5">
    <location>
        <position position="45"/>
    </location>
</feature>
<dbReference type="PRINTS" id="PR00389">
    <property type="entry name" value="PHPHLIPASEA2"/>
</dbReference>
<dbReference type="PANTHER" id="PTHR11716:SF10">
    <property type="entry name" value="PHOSPHOLIPASE A2 GROUP V"/>
    <property type="match status" value="1"/>
</dbReference>
<comment type="subcellular location">
    <subcellularLocation>
        <location evidence="1">Secreted</location>
    </subcellularLocation>
</comment>
<feature type="non-terminal residue" evidence="10">
    <location>
        <position position="1"/>
    </location>
</feature>
<gene>
    <name evidence="10" type="ORF">U0070_025945</name>
</gene>
<keyword evidence="4 7" id="KW-1015">Disulfide bond</keyword>
<evidence type="ECO:0000256" key="8">
    <source>
        <dbReference type="RuleBase" id="RU003654"/>
    </source>
</evidence>
<dbReference type="InterPro" id="IPR016090">
    <property type="entry name" value="PLA2-like_dom"/>
</dbReference>
<dbReference type="PANTHER" id="PTHR11716">
    <property type="entry name" value="PHOSPHOLIPASE A2 FAMILY MEMBER"/>
    <property type="match status" value="1"/>
</dbReference>
<evidence type="ECO:0000259" key="9">
    <source>
        <dbReference type="SMART" id="SM00085"/>
    </source>
</evidence>
<evidence type="ECO:0000256" key="1">
    <source>
        <dbReference type="ARBA" id="ARBA00004613"/>
    </source>
</evidence>
<dbReference type="GO" id="GO:0005509">
    <property type="term" value="F:calcium ion binding"/>
    <property type="evidence" value="ECO:0007669"/>
    <property type="project" value="InterPro"/>
</dbReference>
<dbReference type="GO" id="GO:0005543">
    <property type="term" value="F:phospholipid binding"/>
    <property type="evidence" value="ECO:0007669"/>
    <property type="project" value="TreeGrafter"/>
</dbReference>
<reference evidence="10 11" key="1">
    <citation type="journal article" date="2023" name="bioRxiv">
        <title>Conserved and derived expression patterns and positive selection on dental genes reveal complex evolutionary context of ever-growing rodent molars.</title>
        <authorList>
            <person name="Calamari Z.T."/>
            <person name="Song A."/>
            <person name="Cohen E."/>
            <person name="Akter M."/>
            <person name="Roy R.D."/>
            <person name="Hallikas O."/>
            <person name="Christensen M.M."/>
            <person name="Li P."/>
            <person name="Marangoni P."/>
            <person name="Jernvall J."/>
            <person name="Klein O.D."/>
        </authorList>
    </citation>
    <scope>NUCLEOTIDE SEQUENCE [LARGE SCALE GENOMIC DNA]</scope>
    <source>
        <strain evidence="10">V071</strain>
    </source>
</reference>
<evidence type="ECO:0000313" key="11">
    <source>
        <dbReference type="Proteomes" id="UP001488838"/>
    </source>
</evidence>
<name>A0AAW0GZI7_MYOGA</name>
<dbReference type="GO" id="GO:0006644">
    <property type="term" value="P:phospholipid metabolic process"/>
    <property type="evidence" value="ECO:0007669"/>
    <property type="project" value="InterPro"/>
</dbReference>
<comment type="cofactor">
    <cofactor evidence="6">
        <name>Ca(2+)</name>
        <dbReference type="ChEBI" id="CHEBI:29108"/>
    </cofactor>
    <text evidence="6">Binds 1 Ca(2+) ion per subunit.</text>
</comment>
<dbReference type="GO" id="GO:0016042">
    <property type="term" value="P:lipid catabolic process"/>
    <property type="evidence" value="ECO:0007669"/>
    <property type="project" value="InterPro"/>
</dbReference>
<evidence type="ECO:0000256" key="6">
    <source>
        <dbReference type="PIRSR" id="PIRSR601211-2"/>
    </source>
</evidence>
<evidence type="ECO:0000256" key="7">
    <source>
        <dbReference type="PIRSR" id="PIRSR601211-3"/>
    </source>
</evidence>
<dbReference type="SUPFAM" id="SSF48619">
    <property type="entry name" value="Phospholipase A2, PLA2"/>
    <property type="match status" value="1"/>
</dbReference>
<sequence length="115" mass="13488">PLALISFRFDLDFLSSWNLSQVQRSGGACPLSVPISHFDRCCWAHDRCYGELEKKGCDIRFQSYDYRVTGGLVTCEYGSYCSTRLCDCDRTLVYCLRRNLWNYNPDYQFYPNFLC</sequence>
<dbReference type="EMBL" id="JBBHLL010005278">
    <property type="protein sequence ID" value="KAK7794999.1"/>
    <property type="molecule type" value="Genomic_DNA"/>
</dbReference>
<accession>A0AAW0GZI7</accession>
<dbReference type="InterPro" id="IPR036444">
    <property type="entry name" value="PLipase_A2_dom_sf"/>
</dbReference>
<dbReference type="Pfam" id="PF00068">
    <property type="entry name" value="Phospholip_A2_1"/>
    <property type="match status" value="1"/>
</dbReference>
<feature type="active site" evidence="5">
    <location>
        <position position="89"/>
    </location>
</feature>
<feature type="disulfide bond" evidence="7">
    <location>
        <begin position="57"/>
        <end position="81"/>
    </location>
</feature>
<organism evidence="10 11">
    <name type="scientific">Myodes glareolus</name>
    <name type="common">Bank vole</name>
    <name type="synonym">Clethrionomys glareolus</name>
    <dbReference type="NCBI Taxonomy" id="447135"/>
    <lineage>
        <taxon>Eukaryota</taxon>
        <taxon>Metazoa</taxon>
        <taxon>Chordata</taxon>
        <taxon>Craniata</taxon>
        <taxon>Vertebrata</taxon>
        <taxon>Euteleostomi</taxon>
        <taxon>Mammalia</taxon>
        <taxon>Eutheria</taxon>
        <taxon>Euarchontoglires</taxon>
        <taxon>Glires</taxon>
        <taxon>Rodentia</taxon>
        <taxon>Myomorpha</taxon>
        <taxon>Muroidea</taxon>
        <taxon>Cricetidae</taxon>
        <taxon>Arvicolinae</taxon>
        <taxon>Myodes</taxon>
    </lineage>
</organism>
<keyword evidence="6" id="KW-0479">Metal-binding</keyword>
<evidence type="ECO:0000256" key="5">
    <source>
        <dbReference type="PIRSR" id="PIRSR601211-1"/>
    </source>
</evidence>
<dbReference type="SMART" id="SM00085">
    <property type="entry name" value="PA2c"/>
    <property type="match status" value="1"/>
</dbReference>
<evidence type="ECO:0000313" key="10">
    <source>
        <dbReference type="EMBL" id="KAK7794999.1"/>
    </source>
</evidence>
<dbReference type="PROSITE" id="PS00118">
    <property type="entry name" value="PA2_HIS"/>
    <property type="match status" value="1"/>
</dbReference>
<feature type="disulfide bond" evidence="7">
    <location>
        <begin position="48"/>
        <end position="88"/>
    </location>
</feature>
<evidence type="ECO:0000256" key="2">
    <source>
        <dbReference type="ARBA" id="ARBA00007056"/>
    </source>
</evidence>
<dbReference type="GO" id="GO:0050482">
    <property type="term" value="P:arachidonate secretion"/>
    <property type="evidence" value="ECO:0007669"/>
    <property type="project" value="InterPro"/>
</dbReference>
<keyword evidence="11" id="KW-1185">Reference proteome</keyword>
<dbReference type="InterPro" id="IPR033112">
    <property type="entry name" value="PLA2_Asp_AS"/>
</dbReference>
<feature type="domain" description="Phospholipase A2-like central" evidence="9">
    <location>
        <begin position="18"/>
        <end position="115"/>
    </location>
</feature>
<comment type="caution">
    <text evidence="10">The sequence shown here is derived from an EMBL/GenBank/DDBJ whole genome shotgun (WGS) entry which is preliminary data.</text>
</comment>
<evidence type="ECO:0000256" key="4">
    <source>
        <dbReference type="ARBA" id="ARBA00023157"/>
    </source>
</evidence>
<protein>
    <recommendedName>
        <fullName evidence="9">Phospholipase A2-like central domain-containing protein</fullName>
    </recommendedName>
</protein>
<dbReference type="GO" id="GO:0005576">
    <property type="term" value="C:extracellular region"/>
    <property type="evidence" value="ECO:0007669"/>
    <property type="project" value="UniProtKB-SubCell"/>
</dbReference>
<feature type="disulfide bond" evidence="7">
    <location>
        <begin position="75"/>
        <end position="86"/>
    </location>
</feature>
<feature type="binding site" evidence="6">
    <location>
        <position position="46"/>
    </location>
    <ligand>
        <name>Ca(2+)</name>
        <dbReference type="ChEBI" id="CHEBI:29108"/>
    </ligand>
</feature>
<dbReference type="Proteomes" id="UP001488838">
    <property type="component" value="Unassembled WGS sequence"/>
</dbReference>
<comment type="similarity">
    <text evidence="2 8">Belongs to the phospholipase A2 family.</text>
</comment>
<proteinExistence type="inferred from homology"/>
<evidence type="ECO:0000256" key="3">
    <source>
        <dbReference type="ARBA" id="ARBA00022525"/>
    </source>
</evidence>
<keyword evidence="3" id="KW-0964">Secreted</keyword>
<dbReference type="GO" id="GO:0047498">
    <property type="term" value="F:calcium-dependent phospholipase A2 activity"/>
    <property type="evidence" value="ECO:0007669"/>
    <property type="project" value="TreeGrafter"/>
</dbReference>
<dbReference type="InterPro" id="IPR033113">
    <property type="entry name" value="PLA2_histidine"/>
</dbReference>
<dbReference type="AlphaFoldDB" id="A0AAW0GZI7"/>
<feature type="disulfide bond" evidence="7">
    <location>
        <begin position="41"/>
        <end position="95"/>
    </location>
</feature>
<dbReference type="CDD" id="cd00125">
    <property type="entry name" value="PLA2c"/>
    <property type="match status" value="1"/>
</dbReference>
<dbReference type="Gene3D" id="1.20.90.10">
    <property type="entry name" value="Phospholipase A2 domain"/>
    <property type="match status" value="1"/>
</dbReference>
<keyword evidence="6" id="KW-0106">Calcium</keyword>
<dbReference type="InterPro" id="IPR001211">
    <property type="entry name" value="PLA2"/>
</dbReference>
<dbReference type="PROSITE" id="PS00119">
    <property type="entry name" value="PA2_ASP"/>
    <property type="match status" value="1"/>
</dbReference>
<dbReference type="GO" id="GO:0042130">
    <property type="term" value="P:negative regulation of T cell proliferation"/>
    <property type="evidence" value="ECO:0007669"/>
    <property type="project" value="TreeGrafter"/>
</dbReference>